<feature type="compositionally biased region" description="Polar residues" evidence="5">
    <location>
        <begin position="73"/>
        <end position="91"/>
    </location>
</feature>
<dbReference type="Pfam" id="PF00170">
    <property type="entry name" value="bZIP_1"/>
    <property type="match status" value="1"/>
</dbReference>
<evidence type="ECO:0000259" key="6">
    <source>
        <dbReference type="PROSITE" id="PS50217"/>
    </source>
</evidence>
<evidence type="ECO:0000256" key="3">
    <source>
        <dbReference type="ARBA" id="ARBA00023163"/>
    </source>
</evidence>
<feature type="compositionally biased region" description="Basic and acidic residues" evidence="5">
    <location>
        <begin position="507"/>
        <end position="516"/>
    </location>
</feature>
<dbReference type="InterPro" id="IPR000837">
    <property type="entry name" value="AP-1"/>
</dbReference>
<feature type="compositionally biased region" description="Polar residues" evidence="5">
    <location>
        <begin position="21"/>
        <end position="30"/>
    </location>
</feature>
<dbReference type="InterPro" id="IPR046347">
    <property type="entry name" value="bZIP_sf"/>
</dbReference>
<feature type="domain" description="BZIP" evidence="6">
    <location>
        <begin position="286"/>
        <end position="349"/>
    </location>
</feature>
<gene>
    <name evidence="7" type="ORF">DdX_04835</name>
</gene>
<protein>
    <submittedName>
        <fullName evidence="7">BZIP transcription factor domain-containing protein</fullName>
    </submittedName>
</protein>
<feature type="compositionally biased region" description="Basic and acidic residues" evidence="5">
    <location>
        <begin position="269"/>
        <end position="288"/>
    </location>
</feature>
<keyword evidence="4" id="KW-0175">Coiled coil</keyword>
<evidence type="ECO:0000256" key="1">
    <source>
        <dbReference type="ARBA" id="ARBA00023015"/>
    </source>
</evidence>
<dbReference type="GO" id="GO:0000978">
    <property type="term" value="F:RNA polymerase II cis-regulatory region sequence-specific DNA binding"/>
    <property type="evidence" value="ECO:0007669"/>
    <property type="project" value="TreeGrafter"/>
</dbReference>
<dbReference type="InterPro" id="IPR004827">
    <property type="entry name" value="bZIP"/>
</dbReference>
<feature type="region of interest" description="Disordered" evidence="5">
    <location>
        <begin position="246"/>
        <end position="302"/>
    </location>
</feature>
<dbReference type="EMBL" id="JAKKPZ010000005">
    <property type="protein sequence ID" value="KAI1720595.1"/>
    <property type="molecule type" value="Genomic_DNA"/>
</dbReference>
<keyword evidence="8" id="KW-1185">Reference proteome</keyword>
<sequence length="516" mass="56337">MMIVPALQNSGSGVIVPRTPPATNDAQPDSTNDETPRNESSGEVAHSSTESTEIPSRPSSLALAQPVPILGYPTQQHPSSCPTPQSHNSQLVHHHSVYSSSSPYSTSYTYNNSEPGTPASSSLGTSAGWLHSYNPYVSGFPAVDFNGLLWGASAWPFAAAASGHPLTPTDMISPAVGEASSLTPSLAEVANHCYTQQGTPFSTATPSPTAATNQFRLPQSAFHTGAPLDTAVADLLMTRNAAASTGLGVHNHHNHTMPRSTSTRKGGRRPREIEERNQKNLTDEDKDKRAKRRQRNKEAAARCRKRRLDQMVELQKEVETLKMEGQQYLKMVEQLQRERDQIAQQLSQHANCKIPGAMVHQQRLFSQNSIVPPFKRESSMHSGLNNSLHTNFFKEEDELMSESSPPSSQYTSSTCNMAIMDTDNDPVISDAAMKKPKQEDMIDPPFVTRPNSLSFKNPTYDVGNLTNTPSHGLITPSMFEFNLLNQPTGLTPVANGPMPVTSTTMAPRDRGELRQL</sequence>
<dbReference type="AlphaFoldDB" id="A0AAD4R3W5"/>
<accession>A0AAD4R3W5</accession>
<feature type="region of interest" description="Disordered" evidence="5">
    <location>
        <begin position="1"/>
        <end position="59"/>
    </location>
</feature>
<feature type="region of interest" description="Disordered" evidence="5">
    <location>
        <begin position="492"/>
        <end position="516"/>
    </location>
</feature>
<keyword evidence="1" id="KW-0805">Transcription regulation</keyword>
<dbReference type="SUPFAM" id="SSF57959">
    <property type="entry name" value="Leucine zipper domain"/>
    <property type="match status" value="1"/>
</dbReference>
<evidence type="ECO:0000313" key="7">
    <source>
        <dbReference type="EMBL" id="KAI1720595.1"/>
    </source>
</evidence>
<keyword evidence="2" id="KW-0238">DNA-binding</keyword>
<dbReference type="Gene3D" id="1.20.5.170">
    <property type="match status" value="1"/>
</dbReference>
<feature type="compositionally biased region" description="Polar residues" evidence="5">
    <location>
        <begin position="38"/>
        <end position="59"/>
    </location>
</feature>
<name>A0AAD4R3W5_9BILA</name>
<comment type="caution">
    <text evidence="7">The sequence shown here is derived from an EMBL/GenBank/DDBJ whole genome shotgun (WGS) entry which is preliminary data.</text>
</comment>
<feature type="coiled-coil region" evidence="4">
    <location>
        <begin position="304"/>
        <end position="352"/>
    </location>
</feature>
<keyword evidence="3" id="KW-0804">Transcription</keyword>
<organism evidence="7 8">
    <name type="scientific">Ditylenchus destructor</name>
    <dbReference type="NCBI Taxonomy" id="166010"/>
    <lineage>
        <taxon>Eukaryota</taxon>
        <taxon>Metazoa</taxon>
        <taxon>Ecdysozoa</taxon>
        <taxon>Nematoda</taxon>
        <taxon>Chromadorea</taxon>
        <taxon>Rhabditida</taxon>
        <taxon>Tylenchina</taxon>
        <taxon>Tylenchomorpha</taxon>
        <taxon>Sphaerularioidea</taxon>
        <taxon>Anguinidae</taxon>
        <taxon>Anguininae</taxon>
        <taxon>Ditylenchus</taxon>
    </lineage>
</organism>
<reference evidence="7" key="1">
    <citation type="submission" date="2022-01" db="EMBL/GenBank/DDBJ databases">
        <title>Genome Sequence Resource for Two Populations of Ditylenchus destructor, the Migratory Endoparasitic Phytonematode.</title>
        <authorList>
            <person name="Zhang H."/>
            <person name="Lin R."/>
            <person name="Xie B."/>
        </authorList>
    </citation>
    <scope>NUCLEOTIDE SEQUENCE</scope>
    <source>
        <strain evidence="7">BazhouSP</strain>
    </source>
</reference>
<evidence type="ECO:0000313" key="8">
    <source>
        <dbReference type="Proteomes" id="UP001201812"/>
    </source>
</evidence>
<evidence type="ECO:0000256" key="5">
    <source>
        <dbReference type="SAM" id="MobiDB-lite"/>
    </source>
</evidence>
<dbReference type="PROSITE" id="PS50217">
    <property type="entry name" value="BZIP"/>
    <property type="match status" value="1"/>
</dbReference>
<dbReference type="GO" id="GO:0005634">
    <property type="term" value="C:nucleus"/>
    <property type="evidence" value="ECO:0007669"/>
    <property type="project" value="TreeGrafter"/>
</dbReference>
<dbReference type="PROSITE" id="PS00036">
    <property type="entry name" value="BZIP_BASIC"/>
    <property type="match status" value="1"/>
</dbReference>
<proteinExistence type="predicted"/>
<evidence type="ECO:0000256" key="2">
    <source>
        <dbReference type="ARBA" id="ARBA00023125"/>
    </source>
</evidence>
<feature type="region of interest" description="Disordered" evidence="5">
    <location>
        <begin position="71"/>
        <end position="98"/>
    </location>
</feature>
<evidence type="ECO:0000256" key="4">
    <source>
        <dbReference type="SAM" id="Coils"/>
    </source>
</evidence>
<dbReference type="SMART" id="SM00338">
    <property type="entry name" value="BRLZ"/>
    <property type="match status" value="1"/>
</dbReference>
<dbReference type="PANTHER" id="PTHR23351:SF24">
    <property type="entry name" value="ACTIVATING TRANSCRIPTION FACTOR 3-RELATED"/>
    <property type="match status" value="1"/>
</dbReference>
<dbReference type="PANTHER" id="PTHR23351">
    <property type="entry name" value="FOS TRANSCRIPTION FACTOR-RELATED"/>
    <property type="match status" value="1"/>
</dbReference>
<dbReference type="CDD" id="cd14699">
    <property type="entry name" value="bZIP_Fos_like"/>
    <property type="match status" value="1"/>
</dbReference>
<dbReference type="GO" id="GO:0000981">
    <property type="term" value="F:DNA-binding transcription factor activity, RNA polymerase II-specific"/>
    <property type="evidence" value="ECO:0007669"/>
    <property type="project" value="TreeGrafter"/>
</dbReference>
<dbReference type="Proteomes" id="UP001201812">
    <property type="component" value="Unassembled WGS sequence"/>
</dbReference>